<evidence type="ECO:0000313" key="8">
    <source>
        <dbReference type="Proteomes" id="UP000237947"/>
    </source>
</evidence>
<dbReference type="Proteomes" id="UP000237947">
    <property type="component" value="Chromosome"/>
</dbReference>
<keyword evidence="3" id="KW-0520">NAD</keyword>
<evidence type="ECO:0000313" key="7">
    <source>
        <dbReference type="EMBL" id="AVM42795.1"/>
    </source>
</evidence>
<evidence type="ECO:0000256" key="4">
    <source>
        <dbReference type="PIRSR" id="PIRSR000103-1"/>
    </source>
</evidence>
<evidence type="ECO:0000256" key="2">
    <source>
        <dbReference type="ARBA" id="ARBA00023002"/>
    </source>
</evidence>
<dbReference type="Pfam" id="PF03446">
    <property type="entry name" value="NAD_binding_2"/>
    <property type="match status" value="1"/>
</dbReference>
<dbReference type="GO" id="GO:0051287">
    <property type="term" value="F:NAD binding"/>
    <property type="evidence" value="ECO:0007669"/>
    <property type="project" value="InterPro"/>
</dbReference>
<evidence type="ECO:0000259" key="5">
    <source>
        <dbReference type="Pfam" id="PF03446"/>
    </source>
</evidence>
<proteinExistence type="inferred from homology"/>
<feature type="active site" evidence="4">
    <location>
        <position position="176"/>
    </location>
</feature>
<dbReference type="InterPro" id="IPR006115">
    <property type="entry name" value="6PGDH_NADP-bd"/>
</dbReference>
<dbReference type="InterPro" id="IPR015815">
    <property type="entry name" value="HIBADH-related"/>
</dbReference>
<evidence type="ECO:0000259" key="6">
    <source>
        <dbReference type="Pfam" id="PF14833"/>
    </source>
</evidence>
<dbReference type="Gene3D" id="1.10.1040.10">
    <property type="entry name" value="N-(1-d-carboxylethyl)-l-norvaline Dehydrogenase, domain 2"/>
    <property type="match status" value="1"/>
</dbReference>
<accession>A0A2S0KP35</accession>
<name>A0A2S0KP35_9FIRM</name>
<feature type="domain" description="6-phosphogluconate dehydrogenase NADP-binding" evidence="5">
    <location>
        <begin position="3"/>
        <end position="167"/>
    </location>
</feature>
<dbReference type="Gene3D" id="3.40.50.720">
    <property type="entry name" value="NAD(P)-binding Rossmann-like Domain"/>
    <property type="match status" value="1"/>
</dbReference>
<dbReference type="Pfam" id="PF14833">
    <property type="entry name" value="NAD_binding_11"/>
    <property type="match status" value="1"/>
</dbReference>
<feature type="domain" description="3-hydroxyisobutyrate dehydrogenase-like NAD-binding" evidence="6">
    <location>
        <begin position="170"/>
        <end position="289"/>
    </location>
</feature>
<dbReference type="KEGG" id="fsa:C5Q98_06030"/>
<keyword evidence="2" id="KW-0560">Oxidoreductase</keyword>
<evidence type="ECO:0000256" key="3">
    <source>
        <dbReference type="ARBA" id="ARBA00023027"/>
    </source>
</evidence>
<dbReference type="PANTHER" id="PTHR43060">
    <property type="entry name" value="3-HYDROXYISOBUTYRATE DEHYDROGENASE-LIKE 1, MITOCHONDRIAL-RELATED"/>
    <property type="match status" value="1"/>
</dbReference>
<protein>
    <submittedName>
        <fullName evidence="7">Oxidoreductase</fullName>
    </submittedName>
</protein>
<dbReference type="SUPFAM" id="SSF48179">
    <property type="entry name" value="6-phosphogluconate dehydrogenase C-terminal domain-like"/>
    <property type="match status" value="1"/>
</dbReference>
<dbReference type="SUPFAM" id="SSF51735">
    <property type="entry name" value="NAD(P)-binding Rossmann-fold domains"/>
    <property type="match status" value="1"/>
</dbReference>
<dbReference type="AlphaFoldDB" id="A0A2S0KP35"/>
<dbReference type="InterPro" id="IPR036291">
    <property type="entry name" value="NAD(P)-bd_dom_sf"/>
</dbReference>
<dbReference type="PIRSF" id="PIRSF000103">
    <property type="entry name" value="HIBADH"/>
    <property type="match status" value="1"/>
</dbReference>
<keyword evidence="8" id="KW-1185">Reference proteome</keyword>
<dbReference type="PANTHER" id="PTHR43060:SF15">
    <property type="entry name" value="3-HYDROXYISOBUTYRATE DEHYDROGENASE-LIKE 1, MITOCHONDRIAL-RELATED"/>
    <property type="match status" value="1"/>
</dbReference>
<evidence type="ECO:0000256" key="1">
    <source>
        <dbReference type="ARBA" id="ARBA00009080"/>
    </source>
</evidence>
<dbReference type="OrthoDB" id="9786703at2"/>
<organism evidence="7 8">
    <name type="scientific">Fastidiosipila sanguinis</name>
    <dbReference type="NCBI Taxonomy" id="236753"/>
    <lineage>
        <taxon>Bacteria</taxon>
        <taxon>Bacillati</taxon>
        <taxon>Bacillota</taxon>
        <taxon>Clostridia</taxon>
        <taxon>Eubacteriales</taxon>
        <taxon>Oscillospiraceae</taxon>
        <taxon>Fastidiosipila</taxon>
    </lineage>
</organism>
<comment type="similarity">
    <text evidence="1">Belongs to the HIBADH-related family.</text>
</comment>
<dbReference type="InterPro" id="IPR008927">
    <property type="entry name" value="6-PGluconate_DH-like_C_sf"/>
</dbReference>
<dbReference type="GO" id="GO:0016491">
    <property type="term" value="F:oxidoreductase activity"/>
    <property type="evidence" value="ECO:0007669"/>
    <property type="project" value="UniProtKB-KW"/>
</dbReference>
<dbReference type="EMBL" id="CP027226">
    <property type="protein sequence ID" value="AVM42795.1"/>
    <property type="molecule type" value="Genomic_DNA"/>
</dbReference>
<dbReference type="GO" id="GO:0050661">
    <property type="term" value="F:NADP binding"/>
    <property type="evidence" value="ECO:0007669"/>
    <property type="project" value="InterPro"/>
</dbReference>
<dbReference type="InterPro" id="IPR013328">
    <property type="entry name" value="6PGD_dom2"/>
</dbReference>
<dbReference type="InterPro" id="IPR029154">
    <property type="entry name" value="HIBADH-like_NADP-bd"/>
</dbReference>
<sequence>MSKIAWIGTGVMGKPMAGYLAKAGHELRLFNRTFVKAEKAVAEYGDSVNAKAFDNILEAIDDADYIFSIVGYPRDVESVLSGPNGVIQNAKKGAIVVDMTTSSPELAEKLYSEGKEHDVKVLDAPVSGGDSGARNGTLTVMVGGDEDAYLETKDLFELMGSTINYMGKAGNGQHTKAANQIAVAGATAAYTEALVYALKVGLDPEEMLRAVGGGSAASWQLQNMAPRALEHDFDPGFFVKHFIKDMKIAKSEIEKQGIELNMLNVVLQTFEDFAAKGHEDEGTQALIRNYLADDEIKKSDKSDK</sequence>
<gene>
    <name evidence="7" type="ORF">C5Q98_06030</name>
</gene>
<reference evidence="8" key="1">
    <citation type="submission" date="2018-02" db="EMBL/GenBank/DDBJ databases">
        <authorList>
            <person name="Holder M.E."/>
            <person name="Ajami N.J."/>
            <person name="Petrosino J.F."/>
        </authorList>
    </citation>
    <scope>NUCLEOTIDE SEQUENCE [LARGE SCALE GENOMIC DNA]</scope>
    <source>
        <strain evidence="8">CCUG 47711</strain>
    </source>
</reference>
<dbReference type="RefSeq" id="WP_106012745.1">
    <property type="nucleotide sequence ID" value="NZ_CP027226.1"/>
</dbReference>